<keyword evidence="12" id="KW-1185">Reference proteome</keyword>
<dbReference type="Pfam" id="PF02771">
    <property type="entry name" value="Acyl-CoA_dh_N"/>
    <property type="match status" value="1"/>
</dbReference>
<evidence type="ECO:0000313" key="11">
    <source>
        <dbReference type="EMBL" id="GGC86720.1"/>
    </source>
</evidence>
<sequence>MSKPTTSAAFGFEIPAELTELADRIGAFVRNEIIPYENDPRWGAHGPSDELRRELNALARKAGVFAPHSPEEFGGLGLGHLGRAASFIAAGYSMLGPIALHCAAPDEGNIHLLEIVATPEQRERYLKPLASGEVRSCFCMTEPAPGAGSDPRQLATVARRDGDDFVISGQKWLITGAYGAAFAIIMARIEGGEGDGKATMFLSPMDAPGIVIERALDSLDSSFTGGHAVMRFDGLRVPASAVLGQPGQGLRYAQVRLAPARLTHCMRWLGSAMRAHDVAADYARTRTAFGKTLAEHEGISFMLADNLMDIHTARLTIWHAAWLLDRGEQGGNESSMAKVICSEAIYRVVDRSLQVLGGLGVTRDAIVERIFRDVRSFRIYDGPSEVHRWALGQRIAKGELSY</sequence>
<dbReference type="Pfam" id="PF00441">
    <property type="entry name" value="Acyl-CoA_dh_1"/>
    <property type="match status" value="1"/>
</dbReference>
<dbReference type="AlphaFoldDB" id="A0A916USV6"/>
<dbReference type="SUPFAM" id="SSF56645">
    <property type="entry name" value="Acyl-CoA dehydrogenase NM domain-like"/>
    <property type="match status" value="1"/>
</dbReference>
<protein>
    <submittedName>
        <fullName evidence="11">Acyl-CoA dehydrogenase</fullName>
    </submittedName>
</protein>
<evidence type="ECO:0000256" key="5">
    <source>
        <dbReference type="ARBA" id="ARBA00022827"/>
    </source>
</evidence>
<comment type="cofactor">
    <cofactor evidence="1 7">
        <name>FAD</name>
        <dbReference type="ChEBI" id="CHEBI:57692"/>
    </cofactor>
</comment>
<dbReference type="Pfam" id="PF02770">
    <property type="entry name" value="Acyl-CoA_dh_M"/>
    <property type="match status" value="1"/>
</dbReference>
<feature type="domain" description="Acyl-CoA dehydrogenase/oxidase C-terminal" evidence="8">
    <location>
        <begin position="247"/>
        <end position="395"/>
    </location>
</feature>
<dbReference type="GO" id="GO:0033539">
    <property type="term" value="P:fatty acid beta-oxidation using acyl-CoA dehydrogenase"/>
    <property type="evidence" value="ECO:0007669"/>
    <property type="project" value="TreeGrafter"/>
</dbReference>
<comment type="similarity">
    <text evidence="2 7">Belongs to the acyl-CoA dehydrogenase family.</text>
</comment>
<dbReference type="SUPFAM" id="SSF47203">
    <property type="entry name" value="Acyl-CoA dehydrogenase C-terminal domain-like"/>
    <property type="match status" value="1"/>
</dbReference>
<dbReference type="InterPro" id="IPR050741">
    <property type="entry name" value="Acyl-CoA_dehydrogenase"/>
</dbReference>
<name>A0A916USV6_9HYPH</name>
<dbReference type="PANTHER" id="PTHR48083">
    <property type="entry name" value="MEDIUM-CHAIN SPECIFIC ACYL-COA DEHYDROGENASE, MITOCHONDRIAL-RELATED"/>
    <property type="match status" value="1"/>
</dbReference>
<dbReference type="InterPro" id="IPR036250">
    <property type="entry name" value="AcylCo_DH-like_C"/>
</dbReference>
<reference evidence="11" key="2">
    <citation type="submission" date="2020-09" db="EMBL/GenBank/DDBJ databases">
        <authorList>
            <person name="Sun Q."/>
            <person name="Zhou Y."/>
        </authorList>
    </citation>
    <scope>NUCLEOTIDE SEQUENCE</scope>
    <source>
        <strain evidence="11">CGMCC 1.12919</strain>
    </source>
</reference>
<dbReference type="Gene3D" id="2.40.110.10">
    <property type="entry name" value="Butyryl-CoA Dehydrogenase, subunit A, domain 2"/>
    <property type="match status" value="1"/>
</dbReference>
<dbReference type="EMBL" id="BMGG01000010">
    <property type="protein sequence ID" value="GGC86720.1"/>
    <property type="molecule type" value="Genomic_DNA"/>
</dbReference>
<keyword evidence="6 7" id="KW-0560">Oxidoreductase</keyword>
<keyword evidence="5 7" id="KW-0274">FAD</keyword>
<dbReference type="GO" id="GO:0003995">
    <property type="term" value="F:acyl-CoA dehydrogenase activity"/>
    <property type="evidence" value="ECO:0007669"/>
    <property type="project" value="InterPro"/>
</dbReference>
<evidence type="ECO:0000259" key="10">
    <source>
        <dbReference type="Pfam" id="PF02771"/>
    </source>
</evidence>
<reference evidence="11" key="1">
    <citation type="journal article" date="2014" name="Int. J. Syst. Evol. Microbiol.">
        <title>Complete genome sequence of Corynebacterium casei LMG S-19264T (=DSM 44701T), isolated from a smear-ripened cheese.</title>
        <authorList>
            <consortium name="US DOE Joint Genome Institute (JGI-PGF)"/>
            <person name="Walter F."/>
            <person name="Albersmeier A."/>
            <person name="Kalinowski J."/>
            <person name="Ruckert C."/>
        </authorList>
    </citation>
    <scope>NUCLEOTIDE SEQUENCE</scope>
    <source>
        <strain evidence="11">CGMCC 1.12919</strain>
    </source>
</reference>
<dbReference type="InterPro" id="IPR006091">
    <property type="entry name" value="Acyl-CoA_Oxase/DH_mid-dom"/>
</dbReference>
<dbReference type="Gene3D" id="1.10.540.10">
    <property type="entry name" value="Acyl-CoA dehydrogenase/oxidase, N-terminal domain"/>
    <property type="match status" value="1"/>
</dbReference>
<dbReference type="InterPro" id="IPR006089">
    <property type="entry name" value="Acyl-CoA_DH_CS"/>
</dbReference>
<evidence type="ECO:0000259" key="8">
    <source>
        <dbReference type="Pfam" id="PF00441"/>
    </source>
</evidence>
<proteinExistence type="inferred from homology"/>
<gene>
    <name evidence="11" type="ORF">GCM10010994_50810</name>
</gene>
<dbReference type="InterPro" id="IPR037069">
    <property type="entry name" value="AcylCoA_DH/ox_N_sf"/>
</dbReference>
<dbReference type="GO" id="GO:0050660">
    <property type="term" value="F:flavin adenine dinucleotide binding"/>
    <property type="evidence" value="ECO:0007669"/>
    <property type="project" value="InterPro"/>
</dbReference>
<dbReference type="Gene3D" id="1.20.140.10">
    <property type="entry name" value="Butyryl-CoA Dehydrogenase, subunit A, domain 3"/>
    <property type="match status" value="1"/>
</dbReference>
<organism evidence="11 12">
    <name type="scientific">Chelatococcus reniformis</name>
    <dbReference type="NCBI Taxonomy" id="1494448"/>
    <lineage>
        <taxon>Bacteria</taxon>
        <taxon>Pseudomonadati</taxon>
        <taxon>Pseudomonadota</taxon>
        <taxon>Alphaproteobacteria</taxon>
        <taxon>Hyphomicrobiales</taxon>
        <taxon>Chelatococcaceae</taxon>
        <taxon>Chelatococcus</taxon>
    </lineage>
</organism>
<evidence type="ECO:0000256" key="1">
    <source>
        <dbReference type="ARBA" id="ARBA00001974"/>
    </source>
</evidence>
<evidence type="ECO:0000256" key="2">
    <source>
        <dbReference type="ARBA" id="ARBA00009347"/>
    </source>
</evidence>
<comment type="subunit">
    <text evidence="3">Homodimer.</text>
</comment>
<feature type="domain" description="Acyl-CoA dehydrogenase/oxidase N-terminal" evidence="10">
    <location>
        <begin position="17"/>
        <end position="133"/>
    </location>
</feature>
<dbReference type="InterPro" id="IPR046373">
    <property type="entry name" value="Acyl-CoA_Oxase/DH_mid-dom_sf"/>
</dbReference>
<dbReference type="InterPro" id="IPR013786">
    <property type="entry name" value="AcylCoA_DH/ox_N"/>
</dbReference>
<evidence type="ECO:0000313" key="12">
    <source>
        <dbReference type="Proteomes" id="UP000637002"/>
    </source>
</evidence>
<evidence type="ECO:0000259" key="9">
    <source>
        <dbReference type="Pfam" id="PF02770"/>
    </source>
</evidence>
<evidence type="ECO:0000256" key="3">
    <source>
        <dbReference type="ARBA" id="ARBA00011738"/>
    </source>
</evidence>
<dbReference type="InterPro" id="IPR009075">
    <property type="entry name" value="AcylCo_DH/oxidase_C"/>
</dbReference>
<comment type="caution">
    <text evidence="11">The sequence shown here is derived from an EMBL/GenBank/DDBJ whole genome shotgun (WGS) entry which is preliminary data.</text>
</comment>
<dbReference type="Proteomes" id="UP000637002">
    <property type="component" value="Unassembled WGS sequence"/>
</dbReference>
<evidence type="ECO:0000256" key="7">
    <source>
        <dbReference type="RuleBase" id="RU362125"/>
    </source>
</evidence>
<keyword evidence="4 7" id="KW-0285">Flavoprotein</keyword>
<evidence type="ECO:0000256" key="6">
    <source>
        <dbReference type="ARBA" id="ARBA00023002"/>
    </source>
</evidence>
<dbReference type="InterPro" id="IPR009100">
    <property type="entry name" value="AcylCoA_DH/oxidase_NM_dom_sf"/>
</dbReference>
<feature type="domain" description="Acyl-CoA oxidase/dehydrogenase middle" evidence="9">
    <location>
        <begin position="137"/>
        <end position="219"/>
    </location>
</feature>
<accession>A0A916USV6</accession>
<dbReference type="PANTHER" id="PTHR48083:SF13">
    <property type="entry name" value="ACYL-COA DEHYDROGENASE FAMILY MEMBER 11"/>
    <property type="match status" value="1"/>
</dbReference>
<dbReference type="RefSeq" id="WP_188611985.1">
    <property type="nucleotide sequence ID" value="NZ_BMGG01000010.1"/>
</dbReference>
<dbReference type="PROSITE" id="PS00073">
    <property type="entry name" value="ACYL_COA_DH_2"/>
    <property type="match status" value="1"/>
</dbReference>
<dbReference type="GO" id="GO:0005737">
    <property type="term" value="C:cytoplasm"/>
    <property type="evidence" value="ECO:0007669"/>
    <property type="project" value="TreeGrafter"/>
</dbReference>
<evidence type="ECO:0000256" key="4">
    <source>
        <dbReference type="ARBA" id="ARBA00022630"/>
    </source>
</evidence>